<protein>
    <recommendedName>
        <fullName evidence="3">Glycine dehydrogenase</fullName>
    </recommendedName>
</protein>
<dbReference type="Proteomes" id="UP000468581">
    <property type="component" value="Unassembled WGS sequence"/>
</dbReference>
<evidence type="ECO:0008006" key="3">
    <source>
        <dbReference type="Google" id="ProtNLM"/>
    </source>
</evidence>
<comment type="caution">
    <text evidence="1">The sequence shown here is derived from an EMBL/GenBank/DDBJ whole genome shotgun (WGS) entry which is preliminary data.</text>
</comment>
<gene>
    <name evidence="1" type="ORF">GWK08_16875</name>
</gene>
<sequence length="89" mass="10775">MKTKKSIFFITYEEAQHICNKLQYGEATFWERVKLNFRLLWCRITNEYTRKNTKLTSLCEMADLKVMDDKKKDELKDMLNKQLSESKDK</sequence>
<dbReference type="RefSeq" id="WP_163608429.1">
    <property type="nucleotide sequence ID" value="NZ_JAABOO010000004.1"/>
</dbReference>
<keyword evidence="2" id="KW-1185">Reference proteome</keyword>
<reference evidence="1 2" key="1">
    <citation type="submission" date="2020-01" db="EMBL/GenBank/DDBJ databases">
        <title>Leptobacterium flavescens.</title>
        <authorList>
            <person name="Wang G."/>
        </authorList>
    </citation>
    <scope>NUCLEOTIDE SEQUENCE [LARGE SCALE GENOMIC DNA]</scope>
    <source>
        <strain evidence="1 2">KCTC 22160</strain>
    </source>
</reference>
<proteinExistence type="predicted"/>
<name>A0A6P0UP35_9FLAO</name>
<evidence type="ECO:0000313" key="1">
    <source>
        <dbReference type="EMBL" id="NER15131.1"/>
    </source>
</evidence>
<dbReference type="AlphaFoldDB" id="A0A6P0UP35"/>
<organism evidence="1 2">
    <name type="scientific">Leptobacterium flavescens</name>
    <dbReference type="NCBI Taxonomy" id="472055"/>
    <lineage>
        <taxon>Bacteria</taxon>
        <taxon>Pseudomonadati</taxon>
        <taxon>Bacteroidota</taxon>
        <taxon>Flavobacteriia</taxon>
        <taxon>Flavobacteriales</taxon>
        <taxon>Flavobacteriaceae</taxon>
        <taxon>Leptobacterium</taxon>
    </lineage>
</organism>
<accession>A0A6P0UP35</accession>
<dbReference type="EMBL" id="JAABOO010000004">
    <property type="protein sequence ID" value="NER15131.1"/>
    <property type="molecule type" value="Genomic_DNA"/>
</dbReference>
<evidence type="ECO:0000313" key="2">
    <source>
        <dbReference type="Proteomes" id="UP000468581"/>
    </source>
</evidence>